<gene>
    <name evidence="2" type="ORF">SE17_28660</name>
</gene>
<evidence type="ECO:0000313" key="3">
    <source>
        <dbReference type="Proteomes" id="UP000050509"/>
    </source>
</evidence>
<dbReference type="Gene3D" id="3.40.630.30">
    <property type="match status" value="1"/>
</dbReference>
<dbReference type="Proteomes" id="UP000050509">
    <property type="component" value="Unassembled WGS sequence"/>
</dbReference>
<dbReference type="InterPro" id="IPR016181">
    <property type="entry name" value="Acyl_CoA_acyltransferase"/>
</dbReference>
<evidence type="ECO:0000313" key="2">
    <source>
        <dbReference type="EMBL" id="KPV50147.1"/>
    </source>
</evidence>
<sequence>MALRVAEHQVNLVASTLKSLAEAYVDPTLTPLAVYDASKLGLAAPSEPMIGFTMYERKAGVGFIQRLLIDHAFQGRGYGSATMREVIRRLRLYPDVQRIATSYRVENRAAAQLYARLGFQPWSVPWNDADPDEVYVFLPS</sequence>
<accession>A0A0P9FC37</accession>
<dbReference type="AlphaFoldDB" id="A0A0P9FC37"/>
<protein>
    <recommendedName>
        <fullName evidence="1">N-acetyltransferase domain-containing protein</fullName>
    </recommendedName>
</protein>
<proteinExistence type="predicted"/>
<dbReference type="EMBL" id="LJCR01001557">
    <property type="protein sequence ID" value="KPV50147.1"/>
    <property type="molecule type" value="Genomic_DNA"/>
</dbReference>
<dbReference type="PROSITE" id="PS51186">
    <property type="entry name" value="GNAT"/>
    <property type="match status" value="1"/>
</dbReference>
<dbReference type="Pfam" id="PF00583">
    <property type="entry name" value="Acetyltransf_1"/>
    <property type="match status" value="1"/>
</dbReference>
<name>A0A0P9FC37_9CHLR</name>
<reference evidence="2 3" key="1">
    <citation type="submission" date="2015-09" db="EMBL/GenBank/DDBJ databases">
        <title>Draft genome sequence of Kouleothrix aurantiaca JCM 19913.</title>
        <authorList>
            <person name="Hemp J."/>
        </authorList>
    </citation>
    <scope>NUCLEOTIDE SEQUENCE [LARGE SCALE GENOMIC DNA]</scope>
    <source>
        <strain evidence="2 3">COM-B</strain>
    </source>
</reference>
<organism evidence="2 3">
    <name type="scientific">Kouleothrix aurantiaca</name>
    <dbReference type="NCBI Taxonomy" id="186479"/>
    <lineage>
        <taxon>Bacteria</taxon>
        <taxon>Bacillati</taxon>
        <taxon>Chloroflexota</taxon>
        <taxon>Chloroflexia</taxon>
        <taxon>Chloroflexales</taxon>
        <taxon>Roseiflexineae</taxon>
        <taxon>Roseiflexaceae</taxon>
        <taxon>Kouleothrix</taxon>
    </lineage>
</organism>
<dbReference type="CDD" id="cd04301">
    <property type="entry name" value="NAT_SF"/>
    <property type="match status" value="1"/>
</dbReference>
<evidence type="ECO:0000259" key="1">
    <source>
        <dbReference type="PROSITE" id="PS51186"/>
    </source>
</evidence>
<comment type="caution">
    <text evidence="2">The sequence shown here is derived from an EMBL/GenBank/DDBJ whole genome shotgun (WGS) entry which is preliminary data.</text>
</comment>
<dbReference type="GO" id="GO:0016747">
    <property type="term" value="F:acyltransferase activity, transferring groups other than amino-acyl groups"/>
    <property type="evidence" value="ECO:0007669"/>
    <property type="project" value="InterPro"/>
</dbReference>
<dbReference type="InterPro" id="IPR000182">
    <property type="entry name" value="GNAT_dom"/>
</dbReference>
<keyword evidence="3" id="KW-1185">Reference proteome</keyword>
<feature type="domain" description="N-acetyltransferase" evidence="1">
    <location>
        <begin position="1"/>
        <end position="140"/>
    </location>
</feature>
<dbReference type="SUPFAM" id="SSF55729">
    <property type="entry name" value="Acyl-CoA N-acyltransferases (Nat)"/>
    <property type="match status" value="1"/>
</dbReference>